<evidence type="ECO:0000259" key="2">
    <source>
        <dbReference type="Pfam" id="PF19365"/>
    </source>
</evidence>
<keyword evidence="1" id="KW-0812">Transmembrane</keyword>
<gene>
    <name evidence="3" type="ORF">F4561_004762</name>
</gene>
<dbReference type="InterPro" id="IPR045985">
    <property type="entry name" value="DUF5941"/>
</dbReference>
<reference evidence="3 4" key="1">
    <citation type="submission" date="2020-08" db="EMBL/GenBank/DDBJ databases">
        <title>Sequencing the genomes of 1000 actinobacteria strains.</title>
        <authorList>
            <person name="Klenk H.-P."/>
        </authorList>
    </citation>
    <scope>NUCLEOTIDE SEQUENCE [LARGE SCALE GENOMIC DNA]</scope>
    <source>
        <strain evidence="3 4">DSM 102030</strain>
    </source>
</reference>
<feature type="transmembrane region" description="Helical" evidence="1">
    <location>
        <begin position="31"/>
        <end position="55"/>
    </location>
</feature>
<name>A0A7W7W4A7_9ACTN</name>
<proteinExistence type="predicted"/>
<organism evidence="3 4">
    <name type="scientific">Lipingzhangella halophila</name>
    <dbReference type="NCBI Taxonomy" id="1783352"/>
    <lineage>
        <taxon>Bacteria</taxon>
        <taxon>Bacillati</taxon>
        <taxon>Actinomycetota</taxon>
        <taxon>Actinomycetes</taxon>
        <taxon>Streptosporangiales</taxon>
        <taxon>Nocardiopsidaceae</taxon>
        <taxon>Lipingzhangella</taxon>
    </lineage>
</organism>
<keyword evidence="1" id="KW-1133">Transmembrane helix</keyword>
<evidence type="ECO:0000256" key="1">
    <source>
        <dbReference type="SAM" id="Phobius"/>
    </source>
</evidence>
<accession>A0A7W7W4A7</accession>
<evidence type="ECO:0000313" key="4">
    <source>
        <dbReference type="Proteomes" id="UP000523007"/>
    </source>
</evidence>
<dbReference type="RefSeq" id="WP_184581604.1">
    <property type="nucleotide sequence ID" value="NZ_JACHJT010000001.1"/>
</dbReference>
<dbReference type="Pfam" id="PF19365">
    <property type="entry name" value="DUF5941"/>
    <property type="match status" value="1"/>
</dbReference>
<feature type="transmembrane region" description="Helical" evidence="1">
    <location>
        <begin position="157"/>
        <end position="185"/>
    </location>
</feature>
<feature type="domain" description="DUF5941" evidence="2">
    <location>
        <begin position="18"/>
        <end position="195"/>
    </location>
</feature>
<keyword evidence="4" id="KW-1185">Reference proteome</keyword>
<evidence type="ECO:0000313" key="3">
    <source>
        <dbReference type="EMBL" id="MBB4933942.1"/>
    </source>
</evidence>
<sequence length="215" mass="22629">MVTDSHSVQGTPVDVRFLRDDGYFGEGLGRLVAGAVPPLLPVLSGALVVTTLLVAGLGQHSGITLFAPAAVLLLSGVASGHPHDGRFDWIVPPILRGTEYLFLLALGHGSGVPGPLVFALVAVVAVHHRDAICRTRCGARPPARTVRARLGWDGRMLFVALGGVLGWLPFAYGVLAGYLAVLLVWESWTSWLTTPVTTVALDPRNERGGVDASTT</sequence>
<dbReference type="AlphaFoldDB" id="A0A7W7W4A7"/>
<keyword evidence="1" id="KW-0472">Membrane</keyword>
<feature type="transmembrane region" description="Helical" evidence="1">
    <location>
        <begin position="62"/>
        <end position="80"/>
    </location>
</feature>
<dbReference type="Proteomes" id="UP000523007">
    <property type="component" value="Unassembled WGS sequence"/>
</dbReference>
<dbReference type="EMBL" id="JACHJT010000001">
    <property type="protein sequence ID" value="MBB4933942.1"/>
    <property type="molecule type" value="Genomic_DNA"/>
</dbReference>
<comment type="caution">
    <text evidence="3">The sequence shown here is derived from an EMBL/GenBank/DDBJ whole genome shotgun (WGS) entry which is preliminary data.</text>
</comment>
<protein>
    <recommendedName>
        <fullName evidence="2">DUF5941 domain-containing protein</fullName>
    </recommendedName>
</protein>
<feature type="transmembrane region" description="Helical" evidence="1">
    <location>
        <begin position="100"/>
        <end position="126"/>
    </location>
</feature>